<dbReference type="InterPro" id="IPR036388">
    <property type="entry name" value="WH-like_DNA-bd_sf"/>
</dbReference>
<proteinExistence type="predicted"/>
<dbReference type="InterPro" id="IPR036693">
    <property type="entry name" value="TF_LuxR_autoind-bd_dom_sf"/>
</dbReference>
<dbReference type="RefSeq" id="WP_029675573.1">
    <property type="nucleotide sequence ID" value="NZ_QFRC01000006.1"/>
</dbReference>
<keyword evidence="2" id="KW-0238">DNA-binding</keyword>
<dbReference type="PANTHER" id="PTHR44688">
    <property type="entry name" value="DNA-BINDING TRANSCRIPTIONAL ACTIVATOR DEVR_DOSR"/>
    <property type="match status" value="1"/>
</dbReference>
<organism evidence="5 6">
    <name type="scientific">Paraburkholderia fungorum</name>
    <dbReference type="NCBI Taxonomy" id="134537"/>
    <lineage>
        <taxon>Bacteria</taxon>
        <taxon>Pseudomonadati</taxon>
        <taxon>Pseudomonadota</taxon>
        <taxon>Betaproteobacteria</taxon>
        <taxon>Burkholderiales</taxon>
        <taxon>Burkholderiaceae</taxon>
        <taxon>Paraburkholderia</taxon>
    </lineage>
</organism>
<evidence type="ECO:0000256" key="3">
    <source>
        <dbReference type="ARBA" id="ARBA00023163"/>
    </source>
</evidence>
<dbReference type="GO" id="GO:0003677">
    <property type="term" value="F:DNA binding"/>
    <property type="evidence" value="ECO:0007669"/>
    <property type="project" value="UniProtKB-KW"/>
</dbReference>
<dbReference type="AlphaFoldDB" id="A0AAP5URM0"/>
<dbReference type="Gene3D" id="1.10.10.10">
    <property type="entry name" value="Winged helix-like DNA-binding domain superfamily/Winged helix DNA-binding domain"/>
    <property type="match status" value="1"/>
</dbReference>
<dbReference type="Pfam" id="PF00196">
    <property type="entry name" value="GerE"/>
    <property type="match status" value="1"/>
</dbReference>
<dbReference type="Proteomes" id="UP001246473">
    <property type="component" value="Unassembled WGS sequence"/>
</dbReference>
<feature type="domain" description="HTH luxR-type" evidence="4">
    <location>
        <begin position="162"/>
        <end position="227"/>
    </location>
</feature>
<dbReference type="GO" id="GO:0006355">
    <property type="term" value="P:regulation of DNA-templated transcription"/>
    <property type="evidence" value="ECO:0007669"/>
    <property type="project" value="InterPro"/>
</dbReference>
<dbReference type="Pfam" id="PF03472">
    <property type="entry name" value="Autoind_bind"/>
    <property type="match status" value="1"/>
</dbReference>
<dbReference type="EMBL" id="JANSLM010000001">
    <property type="protein sequence ID" value="MDT8835901.1"/>
    <property type="molecule type" value="Genomic_DNA"/>
</dbReference>
<dbReference type="InterPro" id="IPR016032">
    <property type="entry name" value="Sig_transdc_resp-reg_C-effctor"/>
</dbReference>
<dbReference type="PROSITE" id="PS50043">
    <property type="entry name" value="HTH_LUXR_2"/>
    <property type="match status" value="1"/>
</dbReference>
<evidence type="ECO:0000256" key="2">
    <source>
        <dbReference type="ARBA" id="ARBA00023125"/>
    </source>
</evidence>
<dbReference type="CDD" id="cd06170">
    <property type="entry name" value="LuxR_C_like"/>
    <property type="match status" value="1"/>
</dbReference>
<dbReference type="InterPro" id="IPR005143">
    <property type="entry name" value="TF_LuxR_autoind-bd_dom"/>
</dbReference>
<comment type="caution">
    <text evidence="5">The sequence shown here is derived from an EMBL/GenBank/DDBJ whole genome shotgun (WGS) entry which is preliminary data.</text>
</comment>
<dbReference type="PANTHER" id="PTHR44688:SF16">
    <property type="entry name" value="DNA-BINDING TRANSCRIPTIONAL ACTIVATOR DEVR_DOSR"/>
    <property type="match status" value="1"/>
</dbReference>
<evidence type="ECO:0000256" key="1">
    <source>
        <dbReference type="ARBA" id="ARBA00023015"/>
    </source>
</evidence>
<dbReference type="SMART" id="SM00421">
    <property type="entry name" value="HTH_LUXR"/>
    <property type="match status" value="1"/>
</dbReference>
<dbReference type="SUPFAM" id="SSF46894">
    <property type="entry name" value="C-terminal effector domain of the bipartite response regulators"/>
    <property type="match status" value="1"/>
</dbReference>
<keyword evidence="3" id="KW-0804">Transcription</keyword>
<dbReference type="Gene3D" id="3.30.450.80">
    <property type="entry name" value="Transcription factor LuxR-like, autoinducer-binding domain"/>
    <property type="match status" value="1"/>
</dbReference>
<gene>
    <name evidence="5" type="ORF">ParKJ_00565</name>
</gene>
<evidence type="ECO:0000313" key="5">
    <source>
        <dbReference type="EMBL" id="MDT8835901.1"/>
    </source>
</evidence>
<dbReference type="PRINTS" id="PR00038">
    <property type="entry name" value="HTHLUXR"/>
</dbReference>
<protein>
    <submittedName>
        <fullName evidence="5">LuxR family transcriptional regulator</fullName>
    </submittedName>
</protein>
<dbReference type="SUPFAM" id="SSF75516">
    <property type="entry name" value="Pheromone-binding domain of LuxR-like quorum-sensing transcription factors"/>
    <property type="match status" value="1"/>
</dbReference>
<accession>A0AAP5URM0</accession>
<keyword evidence="1" id="KW-0805">Transcription regulation</keyword>
<sequence>MRLARATDIPSLVESFGNVAGKLGFPNYVISRVTRSRSTSNRRTVLEMIGTHYPQEWVRHYQHRDYASTDPVHRAAFFHSAPYRWHDIAGLNKAERRLLDEAREAGLPAGLSIPVHQSDGSILLFNLSGPPRSVNDAINSRLAYLISAQFHFELHRLAQIPSRRAAHLLTPRQLECLTWVARGKTSAEIGEILGRSRYTVDYHIDLAMEALNIRSRTAAAVHATVLGIIKP</sequence>
<reference evidence="5" key="1">
    <citation type="submission" date="2022-08" db="EMBL/GenBank/DDBJ databases">
        <authorList>
            <person name="Kim S.-J."/>
        </authorList>
    </citation>
    <scope>NUCLEOTIDE SEQUENCE</scope>
    <source>
        <strain evidence="5">KJ</strain>
    </source>
</reference>
<name>A0AAP5URM0_9BURK</name>
<dbReference type="InterPro" id="IPR000792">
    <property type="entry name" value="Tscrpt_reg_LuxR_C"/>
</dbReference>
<evidence type="ECO:0000313" key="6">
    <source>
        <dbReference type="Proteomes" id="UP001246473"/>
    </source>
</evidence>
<evidence type="ECO:0000259" key="4">
    <source>
        <dbReference type="PROSITE" id="PS50043"/>
    </source>
</evidence>